<keyword evidence="8" id="KW-1185">Reference proteome</keyword>
<dbReference type="InterPro" id="IPR051617">
    <property type="entry name" value="UNC-93-like_regulator"/>
</dbReference>
<dbReference type="Pfam" id="PF05978">
    <property type="entry name" value="UNC-93"/>
    <property type="match status" value="1"/>
</dbReference>
<dbReference type="EMBL" id="UYRV01008576">
    <property type="protein sequence ID" value="VDK55721.1"/>
    <property type="molecule type" value="Genomic_DNA"/>
</dbReference>
<organism evidence="7 8">
    <name type="scientific">Cylicostephanus goldi</name>
    <name type="common">Nematode worm</name>
    <dbReference type="NCBI Taxonomy" id="71465"/>
    <lineage>
        <taxon>Eukaryota</taxon>
        <taxon>Metazoa</taxon>
        <taxon>Ecdysozoa</taxon>
        <taxon>Nematoda</taxon>
        <taxon>Chromadorea</taxon>
        <taxon>Rhabditida</taxon>
        <taxon>Rhabditina</taxon>
        <taxon>Rhabditomorpha</taxon>
        <taxon>Strongyloidea</taxon>
        <taxon>Strongylidae</taxon>
        <taxon>Cylicostephanus</taxon>
    </lineage>
</organism>
<dbReference type="SUPFAM" id="SSF103473">
    <property type="entry name" value="MFS general substrate transporter"/>
    <property type="match status" value="1"/>
</dbReference>
<proteinExistence type="inferred from homology"/>
<evidence type="ECO:0000313" key="8">
    <source>
        <dbReference type="Proteomes" id="UP000271889"/>
    </source>
</evidence>
<evidence type="ECO:0000256" key="5">
    <source>
        <dbReference type="ARBA" id="ARBA00023136"/>
    </source>
</evidence>
<evidence type="ECO:0000256" key="1">
    <source>
        <dbReference type="ARBA" id="ARBA00004141"/>
    </source>
</evidence>
<sequence length="277" mass="31115">SFVAESVLHSVNGRDPTRIDKFAGYYGQAICCAAYMIACLFAPSILTILPPKWTLFLGSVCYTLYQIGFLYLNRYYYYISCVIIGIGFALFYSGHGAYLTSHSTRKTIEQNSAIAWSIGCLCMIVGSGILGIIFSLNHNVINFVVNSNITAEHTPIGYRQFSDTEIQMMYGMFAAVTFCANLIFALSPSREVTNCIEGKCNKIKRTFKQELNQVMLTFADKRMITLTPLFFHNGFYTMFWVCVYPTTLVFSKTLSNQIYLPAIYSFTVGAGEITSEH</sequence>
<gene>
    <name evidence="7" type="ORF">CGOC_LOCUS3402</name>
</gene>
<name>A0A3P6SPA4_CYLGO</name>
<accession>A0A3P6SPA4</accession>
<dbReference type="PANTHER" id="PTHR23294">
    <property type="entry name" value="ET TRANSLATION PRODUCT-RELATED"/>
    <property type="match status" value="1"/>
</dbReference>
<dbReference type="InterPro" id="IPR036259">
    <property type="entry name" value="MFS_trans_sf"/>
</dbReference>
<feature type="transmembrane region" description="Helical" evidence="6">
    <location>
        <begin position="75"/>
        <end position="92"/>
    </location>
</feature>
<keyword evidence="5 6" id="KW-0472">Membrane</keyword>
<keyword evidence="3 6" id="KW-0812">Transmembrane</keyword>
<comment type="similarity">
    <text evidence="2">Belongs to the unc-93 family.</text>
</comment>
<dbReference type="GO" id="GO:0016020">
    <property type="term" value="C:membrane"/>
    <property type="evidence" value="ECO:0007669"/>
    <property type="project" value="UniProtKB-SubCell"/>
</dbReference>
<feature type="transmembrane region" description="Helical" evidence="6">
    <location>
        <begin position="53"/>
        <end position="69"/>
    </location>
</feature>
<dbReference type="PANTHER" id="PTHR23294:SF18">
    <property type="entry name" value="UNC93-LIKE PROTEIN MFSD11"/>
    <property type="match status" value="1"/>
</dbReference>
<feature type="transmembrane region" description="Helical" evidence="6">
    <location>
        <begin position="113"/>
        <end position="136"/>
    </location>
</feature>
<evidence type="ECO:0000256" key="3">
    <source>
        <dbReference type="ARBA" id="ARBA00022692"/>
    </source>
</evidence>
<dbReference type="OrthoDB" id="5856527at2759"/>
<evidence type="ECO:0000256" key="4">
    <source>
        <dbReference type="ARBA" id="ARBA00022989"/>
    </source>
</evidence>
<dbReference type="Proteomes" id="UP000271889">
    <property type="component" value="Unassembled WGS sequence"/>
</dbReference>
<keyword evidence="4 6" id="KW-1133">Transmembrane helix</keyword>
<evidence type="ECO:0000256" key="2">
    <source>
        <dbReference type="ARBA" id="ARBA00009172"/>
    </source>
</evidence>
<comment type="subcellular location">
    <subcellularLocation>
        <location evidence="1">Membrane</location>
        <topology evidence="1">Multi-pass membrane protein</topology>
    </subcellularLocation>
</comment>
<reference evidence="7 8" key="1">
    <citation type="submission" date="2018-11" db="EMBL/GenBank/DDBJ databases">
        <authorList>
            <consortium name="Pathogen Informatics"/>
        </authorList>
    </citation>
    <scope>NUCLEOTIDE SEQUENCE [LARGE SCALE GENOMIC DNA]</scope>
</reference>
<dbReference type="AlphaFoldDB" id="A0A3P6SPA4"/>
<dbReference type="InterPro" id="IPR010291">
    <property type="entry name" value="Ion_channel_UNC-93"/>
</dbReference>
<feature type="transmembrane region" description="Helical" evidence="6">
    <location>
        <begin position="168"/>
        <end position="186"/>
    </location>
</feature>
<feature type="transmembrane region" description="Helical" evidence="6">
    <location>
        <begin position="25"/>
        <end position="46"/>
    </location>
</feature>
<evidence type="ECO:0000313" key="7">
    <source>
        <dbReference type="EMBL" id="VDK55721.1"/>
    </source>
</evidence>
<evidence type="ECO:0000256" key="6">
    <source>
        <dbReference type="SAM" id="Phobius"/>
    </source>
</evidence>
<feature type="non-terminal residue" evidence="7">
    <location>
        <position position="1"/>
    </location>
</feature>
<dbReference type="Gene3D" id="1.20.1250.20">
    <property type="entry name" value="MFS general substrate transporter like domains"/>
    <property type="match status" value="1"/>
</dbReference>
<protein>
    <submittedName>
        <fullName evidence="7">Uncharacterized protein</fullName>
    </submittedName>
</protein>